<reference evidence="2 3" key="1">
    <citation type="submission" date="2019-04" db="EMBL/GenBank/DDBJ databases">
        <title>Pedobacter sp. RP-3-15 sp. nov., isolated from Arctic soil.</title>
        <authorList>
            <person name="Dahal R.H."/>
            <person name="Kim D.-U."/>
        </authorList>
    </citation>
    <scope>NUCLEOTIDE SEQUENCE [LARGE SCALE GENOMIC DNA]</scope>
    <source>
        <strain evidence="2 3">RP-3-15</strain>
    </source>
</reference>
<dbReference type="Proteomes" id="UP000307244">
    <property type="component" value="Unassembled WGS sequence"/>
</dbReference>
<proteinExistence type="predicted"/>
<dbReference type="AlphaFoldDB" id="A0A4U1CSS9"/>
<dbReference type="EMBL" id="SWBQ01000001">
    <property type="protein sequence ID" value="TKC08989.1"/>
    <property type="molecule type" value="Genomic_DNA"/>
</dbReference>
<name>A0A4U1CSS9_9SPHI</name>
<protein>
    <submittedName>
        <fullName evidence="2">Crp/Fnr family transcriptional regulator</fullName>
    </submittedName>
</protein>
<comment type="caution">
    <text evidence="2">The sequence shown here is derived from an EMBL/GenBank/DDBJ whole genome shotgun (WGS) entry which is preliminary data.</text>
</comment>
<keyword evidence="3" id="KW-1185">Reference proteome</keyword>
<organism evidence="2 3">
    <name type="scientific">Pedobacter frigoris</name>
    <dbReference type="NCBI Taxonomy" id="2571272"/>
    <lineage>
        <taxon>Bacteria</taxon>
        <taxon>Pseudomonadati</taxon>
        <taxon>Bacteroidota</taxon>
        <taxon>Sphingobacteriia</taxon>
        <taxon>Sphingobacteriales</taxon>
        <taxon>Sphingobacteriaceae</taxon>
        <taxon>Pedobacter</taxon>
    </lineage>
</organism>
<dbReference type="SUPFAM" id="SSF51206">
    <property type="entry name" value="cAMP-binding domain-like"/>
    <property type="match status" value="1"/>
</dbReference>
<evidence type="ECO:0000313" key="2">
    <source>
        <dbReference type="EMBL" id="TKC08989.1"/>
    </source>
</evidence>
<dbReference type="InterPro" id="IPR018490">
    <property type="entry name" value="cNMP-bd_dom_sf"/>
</dbReference>
<dbReference type="OrthoDB" id="754844at2"/>
<evidence type="ECO:0000259" key="1">
    <source>
        <dbReference type="Pfam" id="PF00027"/>
    </source>
</evidence>
<feature type="domain" description="Cyclic nucleotide-binding" evidence="1">
    <location>
        <begin position="47"/>
        <end position="124"/>
    </location>
</feature>
<dbReference type="CDD" id="cd00038">
    <property type="entry name" value="CAP_ED"/>
    <property type="match status" value="1"/>
</dbReference>
<gene>
    <name evidence="2" type="ORF">FA047_02520</name>
</gene>
<dbReference type="Pfam" id="PF00027">
    <property type="entry name" value="cNMP_binding"/>
    <property type="match status" value="1"/>
</dbReference>
<accession>A0A4U1CSS9</accession>
<sequence length="207" mass="24175">MLNNRKTFEKLMNLLRNIYPDVPLPEGFEEFLWNNMTVEPLYSKVRTLEFEGQKPKKAYFVVSGLVTVHGYVSGLPFTESIYREHTIVAMNAFMKQEDAVHTITATKDTLVWSISHAAMEEIYRRWPPLKSMALQTALNYLEMKRKRRNSFLAMPVEERVQEFYKAFKGLLPARTSLIADVDIASYLLVSIDVLRRIRRKLRKKGLL</sequence>
<dbReference type="InterPro" id="IPR014710">
    <property type="entry name" value="RmlC-like_jellyroll"/>
</dbReference>
<evidence type="ECO:0000313" key="3">
    <source>
        <dbReference type="Proteomes" id="UP000307244"/>
    </source>
</evidence>
<dbReference type="InterPro" id="IPR000595">
    <property type="entry name" value="cNMP-bd_dom"/>
</dbReference>
<dbReference type="Gene3D" id="2.60.120.10">
    <property type="entry name" value="Jelly Rolls"/>
    <property type="match status" value="1"/>
</dbReference>